<name>A0A3P1AKX5_9FLAO</name>
<organism evidence="1 2">
    <name type="scientific">Paenimyroides viscosum</name>
    <dbReference type="NCBI Taxonomy" id="2488729"/>
    <lineage>
        <taxon>Bacteria</taxon>
        <taxon>Pseudomonadati</taxon>
        <taxon>Bacteroidota</taxon>
        <taxon>Flavobacteriia</taxon>
        <taxon>Flavobacteriales</taxon>
        <taxon>Flavobacteriaceae</taxon>
        <taxon>Paenimyroides</taxon>
    </lineage>
</organism>
<accession>A0A3P1AKX5</accession>
<dbReference type="EMBL" id="RQTJ01000059">
    <property type="protein sequence ID" value="RRA89320.1"/>
    <property type="molecule type" value="Genomic_DNA"/>
</dbReference>
<gene>
    <name evidence="1" type="ORF">EG242_14430</name>
</gene>
<evidence type="ECO:0000313" key="1">
    <source>
        <dbReference type="EMBL" id="RRA89320.1"/>
    </source>
</evidence>
<dbReference type="RefSeq" id="WP_124900603.1">
    <property type="nucleotide sequence ID" value="NZ_RQTJ01000059.1"/>
</dbReference>
<dbReference type="Proteomes" id="UP000268372">
    <property type="component" value="Unassembled WGS sequence"/>
</dbReference>
<evidence type="ECO:0000313" key="2">
    <source>
        <dbReference type="Proteomes" id="UP000268372"/>
    </source>
</evidence>
<reference evidence="1 2" key="1">
    <citation type="submission" date="2018-11" db="EMBL/GenBank/DDBJ databases">
        <title>Flavobacterium sp. nov., YIM 102796 draft genome.</title>
        <authorList>
            <person name="Li G."/>
            <person name="Jiang Y."/>
        </authorList>
    </citation>
    <scope>NUCLEOTIDE SEQUENCE [LARGE SCALE GENOMIC DNA]</scope>
    <source>
        <strain evidence="1 2">YIM 102796</strain>
    </source>
</reference>
<proteinExistence type="predicted"/>
<dbReference type="AlphaFoldDB" id="A0A3P1AKX5"/>
<keyword evidence="2" id="KW-1185">Reference proteome</keyword>
<comment type="caution">
    <text evidence="1">The sequence shown here is derived from an EMBL/GenBank/DDBJ whole genome shotgun (WGS) entry which is preliminary data.</text>
</comment>
<protein>
    <submittedName>
        <fullName evidence="1">Uncharacterized protein</fullName>
    </submittedName>
</protein>
<sequence>MRFRLIIVLILIFNNIMIAQTKQEKLEICSYLMVNKEIDEGVCEIILEKGKSNLYIEKITKKRQTKLGEVFFVKSLISGGRSYLYIKSDQDILLLGKYRNGLVNDLRELEDFTKKNDFTEYDFVTFTETVIKYLLLVHKNNSYIEESNKLHYLQLKK</sequence>